<dbReference type="OrthoDB" id="1305607at2759"/>
<protein>
    <recommendedName>
        <fullName evidence="3">ATP-dependent DNA helicase</fullName>
    </recommendedName>
</protein>
<proteinExistence type="predicted"/>
<evidence type="ECO:0000313" key="2">
    <source>
        <dbReference type="Proteomes" id="UP000824120"/>
    </source>
</evidence>
<keyword evidence="2" id="KW-1185">Reference proteome</keyword>
<evidence type="ECO:0000313" key="1">
    <source>
        <dbReference type="EMBL" id="KAG5605773.1"/>
    </source>
</evidence>
<accession>A0A9J5Z0U3</accession>
<dbReference type="Proteomes" id="UP000824120">
    <property type="component" value="Chromosome 5"/>
</dbReference>
<dbReference type="EMBL" id="JACXVP010000005">
    <property type="protein sequence ID" value="KAG5605773.1"/>
    <property type="molecule type" value="Genomic_DNA"/>
</dbReference>
<sequence length="129" mass="15324">NFYEIYIFIKYASKRRYNFETNTVQLSQDSNPEESLVRKIFPSLQQNYRSANYITKLEILASRNEFVDNLNEMMIRKFPGGTKTYISVDSAGDDTTNYYQEDAERKCAHHDAEKSRPLKWFVQWDTINL</sequence>
<name>A0A9J5Z0U3_SOLCO</name>
<reference evidence="1 2" key="1">
    <citation type="submission" date="2020-09" db="EMBL/GenBank/DDBJ databases">
        <title>De no assembly of potato wild relative species, Solanum commersonii.</title>
        <authorList>
            <person name="Cho K."/>
        </authorList>
    </citation>
    <scope>NUCLEOTIDE SEQUENCE [LARGE SCALE GENOMIC DNA]</scope>
    <source>
        <strain evidence="1">LZ3.2</strain>
        <tissue evidence="1">Leaf</tissue>
    </source>
</reference>
<gene>
    <name evidence="1" type="ORF">H5410_027265</name>
</gene>
<organism evidence="1 2">
    <name type="scientific">Solanum commersonii</name>
    <name type="common">Commerson's wild potato</name>
    <name type="synonym">Commerson's nightshade</name>
    <dbReference type="NCBI Taxonomy" id="4109"/>
    <lineage>
        <taxon>Eukaryota</taxon>
        <taxon>Viridiplantae</taxon>
        <taxon>Streptophyta</taxon>
        <taxon>Embryophyta</taxon>
        <taxon>Tracheophyta</taxon>
        <taxon>Spermatophyta</taxon>
        <taxon>Magnoliopsida</taxon>
        <taxon>eudicotyledons</taxon>
        <taxon>Gunneridae</taxon>
        <taxon>Pentapetalae</taxon>
        <taxon>asterids</taxon>
        <taxon>lamiids</taxon>
        <taxon>Solanales</taxon>
        <taxon>Solanaceae</taxon>
        <taxon>Solanoideae</taxon>
        <taxon>Solaneae</taxon>
        <taxon>Solanum</taxon>
    </lineage>
</organism>
<feature type="non-terminal residue" evidence="1">
    <location>
        <position position="129"/>
    </location>
</feature>
<evidence type="ECO:0008006" key="3">
    <source>
        <dbReference type="Google" id="ProtNLM"/>
    </source>
</evidence>
<dbReference type="AlphaFoldDB" id="A0A9J5Z0U3"/>
<comment type="caution">
    <text evidence="1">The sequence shown here is derived from an EMBL/GenBank/DDBJ whole genome shotgun (WGS) entry which is preliminary data.</text>
</comment>